<evidence type="ECO:0000256" key="2">
    <source>
        <dbReference type="SAM" id="MobiDB-lite"/>
    </source>
</evidence>
<dbReference type="STRING" id="1432788.BU202_07820"/>
<feature type="compositionally biased region" description="Low complexity" evidence="2">
    <location>
        <begin position="23"/>
        <end position="55"/>
    </location>
</feature>
<feature type="signal peptide" evidence="3">
    <location>
        <begin position="1"/>
        <end position="19"/>
    </location>
</feature>
<evidence type="ECO:0000256" key="3">
    <source>
        <dbReference type="SAM" id="SignalP"/>
    </source>
</evidence>
<gene>
    <name evidence="4" type="ORF">E4T82_04440</name>
</gene>
<dbReference type="RefSeq" id="WP_135181658.1">
    <property type="nucleotide sequence ID" value="NZ_JADGKZ010000004.1"/>
</dbReference>
<feature type="region of interest" description="Disordered" evidence="2">
    <location>
        <begin position="23"/>
        <end position="56"/>
    </location>
</feature>
<evidence type="ECO:0000313" key="4">
    <source>
        <dbReference type="EMBL" id="TFU98256.1"/>
    </source>
</evidence>
<feature type="chain" id="PRO_5038665350" description="Lipoprotein" evidence="3">
    <location>
        <begin position="20"/>
        <end position="177"/>
    </location>
</feature>
<feature type="coiled-coil region" evidence="1">
    <location>
        <begin position="147"/>
        <end position="174"/>
    </location>
</feature>
<accession>A0A4Y9JE07</accession>
<dbReference type="EMBL" id="SPPD01000004">
    <property type="protein sequence ID" value="TFU98256.1"/>
    <property type="molecule type" value="Genomic_DNA"/>
</dbReference>
<sequence>MKKKLFPILVGLLTVTALTACSTNKATESDSSSSSMTAESSKVEESTSTSSSSEAKTLKESTIVYLSDQEIDAIQTLGDVKTAFKSLSDAYVADFDELIAQLPESGKNALVPFREQLTQMMDKQQETIATQFASLGDDSTQIPAEGRESMTTALKTARDQLKQAMATAREQAQSMLK</sequence>
<dbReference type="AlphaFoldDB" id="A0A4Y9JE07"/>
<proteinExistence type="predicted"/>
<dbReference type="PROSITE" id="PS51257">
    <property type="entry name" value="PROKAR_LIPOPROTEIN"/>
    <property type="match status" value="1"/>
</dbReference>
<evidence type="ECO:0008006" key="6">
    <source>
        <dbReference type="Google" id="ProtNLM"/>
    </source>
</evidence>
<comment type="caution">
    <text evidence="4">The sequence shown here is derived from an EMBL/GenBank/DDBJ whole genome shotgun (WGS) entry which is preliminary data.</text>
</comment>
<dbReference type="SUPFAM" id="SSF58113">
    <property type="entry name" value="Apolipoprotein A-I"/>
    <property type="match status" value="1"/>
</dbReference>
<protein>
    <recommendedName>
        <fullName evidence="6">Lipoprotein</fullName>
    </recommendedName>
</protein>
<evidence type="ECO:0000256" key="1">
    <source>
        <dbReference type="SAM" id="Coils"/>
    </source>
</evidence>
<keyword evidence="1" id="KW-0175">Coiled coil</keyword>
<dbReference type="OrthoDB" id="2224292at2"/>
<dbReference type="Proteomes" id="UP000297253">
    <property type="component" value="Unassembled WGS sequence"/>
</dbReference>
<keyword evidence="3" id="KW-0732">Signal</keyword>
<evidence type="ECO:0000313" key="5">
    <source>
        <dbReference type="Proteomes" id="UP000297253"/>
    </source>
</evidence>
<organism evidence="4 5">
    <name type="scientific">Streptococcus cuniculi</name>
    <dbReference type="NCBI Taxonomy" id="1432788"/>
    <lineage>
        <taxon>Bacteria</taxon>
        <taxon>Bacillati</taxon>
        <taxon>Bacillota</taxon>
        <taxon>Bacilli</taxon>
        <taxon>Lactobacillales</taxon>
        <taxon>Streptococcaceae</taxon>
        <taxon>Streptococcus</taxon>
    </lineage>
</organism>
<reference evidence="4 5" key="1">
    <citation type="submission" date="2019-03" db="EMBL/GenBank/DDBJ databases">
        <title>Diversity of the mouse oral microbiome.</title>
        <authorList>
            <person name="Joseph S."/>
            <person name="Aduse-Opoku J."/>
            <person name="Curtis M."/>
            <person name="Wade W."/>
            <person name="Hashim A."/>
        </authorList>
    </citation>
    <scope>NUCLEOTIDE SEQUENCE [LARGE SCALE GENOMIC DNA]</scope>
    <source>
        <strain evidence="4 5">WM131</strain>
    </source>
</reference>
<name>A0A4Y9JE07_9STRE</name>